<protein>
    <submittedName>
        <fullName evidence="2">Uncharacterized protein</fullName>
    </submittedName>
</protein>
<comment type="caution">
    <text evidence="2">The sequence shown here is derived from an EMBL/GenBank/DDBJ whole genome shotgun (WGS) entry which is preliminary data.</text>
</comment>
<accession>A0A7J7DBY6</accession>
<sequence length="104" mass="12288">MDPIEYMKLYRIDEIVDLDKNKWQRKTHGMDITNVLYGFLYPTLNILIMIVWDTYLMMMMNVIVVCNGTGICMIIHTLCFFCLSNCVVLWYLLLENYVATEGFP</sequence>
<feature type="transmembrane region" description="Helical" evidence="1">
    <location>
        <begin position="39"/>
        <end position="58"/>
    </location>
</feature>
<feature type="transmembrane region" description="Helical" evidence="1">
    <location>
        <begin position="70"/>
        <end position="93"/>
    </location>
</feature>
<keyword evidence="1" id="KW-0812">Transmembrane</keyword>
<evidence type="ECO:0000256" key="1">
    <source>
        <dbReference type="SAM" id="Phobius"/>
    </source>
</evidence>
<evidence type="ECO:0000313" key="3">
    <source>
        <dbReference type="Proteomes" id="UP000593562"/>
    </source>
</evidence>
<keyword evidence="3" id="KW-1185">Reference proteome</keyword>
<keyword evidence="1" id="KW-0472">Membrane</keyword>
<keyword evidence="1" id="KW-1133">Transmembrane helix</keyword>
<gene>
    <name evidence="2" type="ORF">HS088_TW08G00160</name>
</gene>
<organism evidence="2 3">
    <name type="scientific">Tripterygium wilfordii</name>
    <name type="common">Thunder God vine</name>
    <dbReference type="NCBI Taxonomy" id="458696"/>
    <lineage>
        <taxon>Eukaryota</taxon>
        <taxon>Viridiplantae</taxon>
        <taxon>Streptophyta</taxon>
        <taxon>Embryophyta</taxon>
        <taxon>Tracheophyta</taxon>
        <taxon>Spermatophyta</taxon>
        <taxon>Magnoliopsida</taxon>
        <taxon>eudicotyledons</taxon>
        <taxon>Gunneridae</taxon>
        <taxon>Pentapetalae</taxon>
        <taxon>rosids</taxon>
        <taxon>fabids</taxon>
        <taxon>Celastrales</taxon>
        <taxon>Celastraceae</taxon>
        <taxon>Tripterygium</taxon>
    </lineage>
</organism>
<dbReference type="Proteomes" id="UP000593562">
    <property type="component" value="Unassembled WGS sequence"/>
</dbReference>
<dbReference type="EMBL" id="JAAARO010000008">
    <property type="protein sequence ID" value="KAF5743576.1"/>
    <property type="molecule type" value="Genomic_DNA"/>
</dbReference>
<proteinExistence type="predicted"/>
<dbReference type="AlphaFoldDB" id="A0A7J7DBY6"/>
<name>A0A7J7DBY6_TRIWF</name>
<dbReference type="InParanoid" id="A0A7J7DBY6"/>
<evidence type="ECO:0000313" key="2">
    <source>
        <dbReference type="EMBL" id="KAF5743576.1"/>
    </source>
</evidence>
<reference evidence="2 3" key="1">
    <citation type="journal article" date="2020" name="Nat. Commun.">
        <title>Genome of Tripterygium wilfordii and identification of cytochrome P450 involved in triptolide biosynthesis.</title>
        <authorList>
            <person name="Tu L."/>
            <person name="Su P."/>
            <person name="Zhang Z."/>
            <person name="Gao L."/>
            <person name="Wang J."/>
            <person name="Hu T."/>
            <person name="Zhou J."/>
            <person name="Zhang Y."/>
            <person name="Zhao Y."/>
            <person name="Liu Y."/>
            <person name="Song Y."/>
            <person name="Tong Y."/>
            <person name="Lu Y."/>
            <person name="Yang J."/>
            <person name="Xu C."/>
            <person name="Jia M."/>
            <person name="Peters R.J."/>
            <person name="Huang L."/>
            <person name="Gao W."/>
        </authorList>
    </citation>
    <scope>NUCLEOTIDE SEQUENCE [LARGE SCALE GENOMIC DNA]</scope>
    <source>
        <strain evidence="3">cv. XIE 37</strain>
        <tissue evidence="2">Leaf</tissue>
    </source>
</reference>